<feature type="compositionally biased region" description="Basic residues" evidence="1">
    <location>
        <begin position="390"/>
        <end position="420"/>
    </location>
</feature>
<organism evidence="3 4">
    <name type="scientific">Gigaspora rosea</name>
    <dbReference type="NCBI Taxonomy" id="44941"/>
    <lineage>
        <taxon>Eukaryota</taxon>
        <taxon>Fungi</taxon>
        <taxon>Fungi incertae sedis</taxon>
        <taxon>Mucoromycota</taxon>
        <taxon>Glomeromycotina</taxon>
        <taxon>Glomeromycetes</taxon>
        <taxon>Diversisporales</taxon>
        <taxon>Gigasporaceae</taxon>
        <taxon>Gigaspora</taxon>
    </lineage>
</organism>
<dbReference type="OrthoDB" id="2333384at2759"/>
<feature type="compositionally biased region" description="Basic and acidic residues" evidence="1">
    <location>
        <begin position="421"/>
        <end position="434"/>
    </location>
</feature>
<dbReference type="SUPFAM" id="SSF81296">
    <property type="entry name" value="E set domains"/>
    <property type="match status" value="1"/>
</dbReference>
<comment type="caution">
    <text evidence="3">The sequence shown here is derived from an EMBL/GenBank/DDBJ whole genome shotgun (WGS) entry which is preliminary data.</text>
</comment>
<dbReference type="STRING" id="44941.A0A397TV29"/>
<dbReference type="InterPro" id="IPR014752">
    <property type="entry name" value="Arrestin-like_C"/>
</dbReference>
<gene>
    <name evidence="3" type="ORF">C2G38_2229148</name>
</gene>
<proteinExistence type="predicted"/>
<dbReference type="EMBL" id="QKWP01002863">
    <property type="protein sequence ID" value="RIB01982.1"/>
    <property type="molecule type" value="Genomic_DNA"/>
</dbReference>
<evidence type="ECO:0000259" key="2">
    <source>
        <dbReference type="Pfam" id="PF00339"/>
    </source>
</evidence>
<evidence type="ECO:0000256" key="1">
    <source>
        <dbReference type="SAM" id="MobiDB-lite"/>
    </source>
</evidence>
<dbReference type="InterPro" id="IPR011021">
    <property type="entry name" value="Arrestin-like_N"/>
</dbReference>
<feature type="region of interest" description="Disordered" evidence="1">
    <location>
        <begin position="356"/>
        <end position="378"/>
    </location>
</feature>
<keyword evidence="4" id="KW-1185">Reference proteome</keyword>
<name>A0A397TV29_9GLOM</name>
<feature type="region of interest" description="Disordered" evidence="1">
    <location>
        <begin position="390"/>
        <end position="481"/>
    </location>
</feature>
<dbReference type="InterPro" id="IPR014756">
    <property type="entry name" value="Ig_E-set"/>
</dbReference>
<evidence type="ECO:0000313" key="3">
    <source>
        <dbReference type="EMBL" id="RIB01982.1"/>
    </source>
</evidence>
<dbReference type="Proteomes" id="UP000266673">
    <property type="component" value="Unassembled WGS sequence"/>
</dbReference>
<feature type="compositionally biased region" description="Low complexity" evidence="1">
    <location>
        <begin position="435"/>
        <end position="445"/>
    </location>
</feature>
<feature type="domain" description="Arrestin-like N-terminal" evidence="2">
    <location>
        <begin position="31"/>
        <end position="131"/>
    </location>
</feature>
<protein>
    <recommendedName>
        <fullName evidence="2">Arrestin-like N-terminal domain-containing protein</fullName>
    </recommendedName>
</protein>
<dbReference type="Gene3D" id="2.60.40.640">
    <property type="match status" value="1"/>
</dbReference>
<dbReference type="Pfam" id="PF00339">
    <property type="entry name" value="Arrestin_N"/>
    <property type="match status" value="1"/>
</dbReference>
<accession>A0A397TV29</accession>
<evidence type="ECO:0000313" key="4">
    <source>
        <dbReference type="Proteomes" id="UP000266673"/>
    </source>
</evidence>
<dbReference type="AlphaFoldDB" id="A0A397TV29"/>
<reference evidence="3 4" key="1">
    <citation type="submission" date="2018-06" db="EMBL/GenBank/DDBJ databases">
        <title>Comparative genomics reveals the genomic features of Rhizophagus irregularis, R. cerebriforme, R. diaphanum and Gigaspora rosea, and their symbiotic lifestyle signature.</title>
        <authorList>
            <person name="Morin E."/>
            <person name="San Clemente H."/>
            <person name="Chen E.C.H."/>
            <person name="De La Providencia I."/>
            <person name="Hainaut M."/>
            <person name="Kuo A."/>
            <person name="Kohler A."/>
            <person name="Murat C."/>
            <person name="Tang N."/>
            <person name="Roy S."/>
            <person name="Loubradou J."/>
            <person name="Henrissat B."/>
            <person name="Grigoriev I.V."/>
            <person name="Corradi N."/>
            <person name="Roux C."/>
            <person name="Martin F.M."/>
        </authorList>
    </citation>
    <scope>NUCLEOTIDE SEQUENCE [LARGE SCALE GENOMIC DNA]</scope>
    <source>
        <strain evidence="3 4">DAOM 194757</strain>
    </source>
</reference>
<feature type="region of interest" description="Disordered" evidence="1">
    <location>
        <begin position="618"/>
        <end position="637"/>
    </location>
</feature>
<feature type="compositionally biased region" description="Low complexity" evidence="1">
    <location>
        <begin position="454"/>
        <end position="471"/>
    </location>
</feature>
<sequence length="692" mass="78981">MNSSIIAVDIIPDNDGKLEMYGEPNKDKVHLVSGKLRVILSKPLKVKFISVKLKGKTEYSDWENQYSCINVIKLEQILYEKDVLPRGVTDFDFELRVPGNMPQSYVTSFGLIRYKLIAEVQPSSMLAKCERVERGIHIYRHYLPCRRELLPAPPTKVYRGQRRNILKYELDIPTVISVNERSLLIRVRLLPFNEQGYVKKIIFDLVQSEKYRVQPSQQDVMYYEMDNNQFVGNVQLNGSIPTKRKRSSQIKPTVLSISREDDTWNNPLTYNLPFVQYSRNATSDTARAASKLKATIDSPLIRVRHKLRLSMIFKDESEKDLELGFPITITTIPEDDHSSIFGMLCDNSLPSYDDCIEDSPTMGYEESEDSRPITPLGELNNLDNILRYHSRNNSRSNSRNHSRSNSRNHSRSNSRNHSRSNSKDNSRSNSRDRSINNSRNNSRSNTMSNLDDVNNGYNYDNSSNGGNSSISSDKRQPTLKHKRSLVDRLLHRNENNSKIPPPLPSIPIVYNKSTSHSNYNNLNVSQLDNNRALPITSQDPPSYSSMRPPNSNINYLSARNEGASRYLNMPDEDDYETNIHLEIHSAPSSPKLSGIPIPLGEDIPNELSYSNNNEAFNRENSNNLSPQNMKRKSHRRSASFDLNIKKPDQINSRFLNNNNNKLRTSGDLLGLSVSGININVQMPSPTFQNINI</sequence>